<comment type="similarity">
    <text evidence="1">Belongs to the anti-sigma-factor antagonist family.</text>
</comment>
<evidence type="ECO:0000259" key="2">
    <source>
        <dbReference type="PROSITE" id="PS50801"/>
    </source>
</evidence>
<dbReference type="AlphaFoldDB" id="X1H5D0"/>
<dbReference type="Gene3D" id="3.30.750.24">
    <property type="entry name" value="STAS domain"/>
    <property type="match status" value="1"/>
</dbReference>
<feature type="domain" description="STAS" evidence="2">
    <location>
        <begin position="26"/>
        <end position="109"/>
    </location>
</feature>
<dbReference type="InterPro" id="IPR003658">
    <property type="entry name" value="Anti-sigma_ant"/>
</dbReference>
<dbReference type="EMBL" id="BARU01029237">
    <property type="protein sequence ID" value="GAH64602.1"/>
    <property type="molecule type" value="Genomic_DNA"/>
</dbReference>
<proteinExistence type="inferred from homology"/>
<dbReference type="PANTHER" id="PTHR33495">
    <property type="entry name" value="ANTI-SIGMA FACTOR ANTAGONIST TM_1081-RELATED-RELATED"/>
    <property type="match status" value="1"/>
</dbReference>
<dbReference type="PROSITE" id="PS50801">
    <property type="entry name" value="STAS"/>
    <property type="match status" value="1"/>
</dbReference>
<dbReference type="InterPro" id="IPR036513">
    <property type="entry name" value="STAS_dom_sf"/>
</dbReference>
<sequence length="109" mass="12697">MIRISRINKAYILSFHDTNRFDIVLSKELEERINQFTENGSCRIVLNLKGIHFIDSNGFAMLVRVAKMAEEKKYSFGICNVSEEVKELINIMDFNDVFKVFSERLVAPF</sequence>
<name>X1H5D0_9ZZZZ</name>
<evidence type="ECO:0000313" key="3">
    <source>
        <dbReference type="EMBL" id="GAH64602.1"/>
    </source>
</evidence>
<dbReference type="InterPro" id="IPR002645">
    <property type="entry name" value="STAS_dom"/>
</dbReference>
<protein>
    <recommendedName>
        <fullName evidence="2">STAS domain-containing protein</fullName>
    </recommendedName>
</protein>
<reference evidence="3" key="1">
    <citation type="journal article" date="2014" name="Front. Microbiol.">
        <title>High frequency of phylogenetically diverse reductive dehalogenase-homologous genes in deep subseafloor sedimentary metagenomes.</title>
        <authorList>
            <person name="Kawai M."/>
            <person name="Futagami T."/>
            <person name="Toyoda A."/>
            <person name="Takaki Y."/>
            <person name="Nishi S."/>
            <person name="Hori S."/>
            <person name="Arai W."/>
            <person name="Tsubouchi T."/>
            <person name="Morono Y."/>
            <person name="Uchiyama I."/>
            <person name="Ito T."/>
            <person name="Fujiyama A."/>
            <person name="Inagaki F."/>
            <person name="Takami H."/>
        </authorList>
    </citation>
    <scope>NUCLEOTIDE SEQUENCE</scope>
    <source>
        <strain evidence="3">Expedition CK06-06</strain>
    </source>
</reference>
<comment type="caution">
    <text evidence="3">The sequence shown here is derived from an EMBL/GenBank/DDBJ whole genome shotgun (WGS) entry which is preliminary data.</text>
</comment>
<evidence type="ECO:0000256" key="1">
    <source>
        <dbReference type="ARBA" id="ARBA00009013"/>
    </source>
</evidence>
<dbReference type="GO" id="GO:0043856">
    <property type="term" value="F:anti-sigma factor antagonist activity"/>
    <property type="evidence" value="ECO:0007669"/>
    <property type="project" value="InterPro"/>
</dbReference>
<dbReference type="CDD" id="cd07043">
    <property type="entry name" value="STAS_anti-anti-sigma_factors"/>
    <property type="match status" value="1"/>
</dbReference>
<accession>X1H5D0</accession>
<organism evidence="3">
    <name type="scientific">marine sediment metagenome</name>
    <dbReference type="NCBI Taxonomy" id="412755"/>
    <lineage>
        <taxon>unclassified sequences</taxon>
        <taxon>metagenomes</taxon>
        <taxon>ecological metagenomes</taxon>
    </lineage>
</organism>
<gene>
    <name evidence="3" type="ORF">S03H2_46550</name>
</gene>
<dbReference type="SUPFAM" id="SSF52091">
    <property type="entry name" value="SpoIIaa-like"/>
    <property type="match status" value="1"/>
</dbReference>
<dbReference type="Pfam" id="PF01740">
    <property type="entry name" value="STAS"/>
    <property type="match status" value="1"/>
</dbReference>
<dbReference type="NCBIfam" id="TIGR00377">
    <property type="entry name" value="ant_ant_sig"/>
    <property type="match status" value="1"/>
</dbReference>